<protein>
    <submittedName>
        <fullName evidence="1">Uncharacterized protein</fullName>
    </submittedName>
</protein>
<dbReference type="AlphaFoldDB" id="A0A8J3QN38"/>
<accession>A0A8J3QN38</accession>
<name>A0A8J3QN38_9ACTN</name>
<reference evidence="1" key="1">
    <citation type="submission" date="2021-01" db="EMBL/GenBank/DDBJ databases">
        <title>Whole genome shotgun sequence of Rugosimonospora africana NBRC 104875.</title>
        <authorList>
            <person name="Komaki H."/>
            <person name="Tamura T."/>
        </authorList>
    </citation>
    <scope>NUCLEOTIDE SEQUENCE</scope>
    <source>
        <strain evidence="1">NBRC 104875</strain>
    </source>
</reference>
<evidence type="ECO:0000313" key="1">
    <source>
        <dbReference type="EMBL" id="GIH12532.1"/>
    </source>
</evidence>
<evidence type="ECO:0000313" key="2">
    <source>
        <dbReference type="Proteomes" id="UP000642748"/>
    </source>
</evidence>
<dbReference type="RefSeq" id="WP_203916250.1">
    <property type="nucleotide sequence ID" value="NZ_BONZ01000008.1"/>
</dbReference>
<sequence>MSNRTRAGLPFRQEEWDLLVRLPGRVVVAATSAQSDTPRRTVSEGLAGIDAIAAGRASSSRLVRGIVDTIDERADNDPPAAEEFSDPAAGIADVLDACRAATGVLSGCLDPGDSEAYRQWIASIAVQVCGESRSGGVLGAGGTRVSPAERRFLDDLTAALAD</sequence>
<gene>
    <name evidence="1" type="ORF">Raf01_07040</name>
</gene>
<comment type="caution">
    <text evidence="1">The sequence shown here is derived from an EMBL/GenBank/DDBJ whole genome shotgun (WGS) entry which is preliminary data.</text>
</comment>
<proteinExistence type="predicted"/>
<dbReference type="EMBL" id="BONZ01000008">
    <property type="protein sequence ID" value="GIH12532.1"/>
    <property type="molecule type" value="Genomic_DNA"/>
</dbReference>
<keyword evidence="2" id="KW-1185">Reference proteome</keyword>
<dbReference type="Proteomes" id="UP000642748">
    <property type="component" value="Unassembled WGS sequence"/>
</dbReference>
<organism evidence="1 2">
    <name type="scientific">Rugosimonospora africana</name>
    <dbReference type="NCBI Taxonomy" id="556532"/>
    <lineage>
        <taxon>Bacteria</taxon>
        <taxon>Bacillati</taxon>
        <taxon>Actinomycetota</taxon>
        <taxon>Actinomycetes</taxon>
        <taxon>Micromonosporales</taxon>
        <taxon>Micromonosporaceae</taxon>
        <taxon>Rugosimonospora</taxon>
    </lineage>
</organism>